<evidence type="ECO:0000256" key="5">
    <source>
        <dbReference type="SAM" id="Phobius"/>
    </source>
</evidence>
<evidence type="ECO:0000313" key="7">
    <source>
        <dbReference type="EMBL" id="KZS19877.1"/>
    </source>
</evidence>
<evidence type="ECO:0000259" key="6">
    <source>
        <dbReference type="Pfam" id="PF04116"/>
    </source>
</evidence>
<feature type="transmembrane region" description="Helical" evidence="5">
    <location>
        <begin position="16"/>
        <end position="37"/>
    </location>
</feature>
<dbReference type="Proteomes" id="UP000076858">
    <property type="component" value="Unassembled WGS sequence"/>
</dbReference>
<feature type="transmembrane region" description="Helical" evidence="5">
    <location>
        <begin position="66"/>
        <end position="89"/>
    </location>
</feature>
<dbReference type="AlphaFoldDB" id="A0A162QQR0"/>
<dbReference type="Pfam" id="PF04116">
    <property type="entry name" value="FA_hydroxylase"/>
    <property type="match status" value="1"/>
</dbReference>
<sequence length="325" mass="37902">MDKGQPSIWTWARDSALLIATIVSIFAAFSNSLTWYLQQLWGASGDFWQARWDQFLDCFGDDESVLFIYGTTLLTMGLYWGVGSIYILMDYFNWPKWIRKYKVQPGTNEPVDTKRLVSAIGYVLFNQTIVGIPFAAFGYWMMYQPTRSIRVLPTFSSVLLELAVFIVVEEIVFYYSHRLLHHRRLYKHIHKKHHEWTAPIAVTAIYCHPLEHLLSNILPPALGTIIMSSHISTSWLWYSMAILRTLNDHSGYHLPFFPSPEAHDFHHLKFTECFGFLGILDYLHGTDRMFRSSPAFKRHFVSLSTQPLRKQFPDESKIKLNLHDD</sequence>
<keyword evidence="3 5" id="KW-1133">Transmembrane helix</keyword>
<evidence type="ECO:0000256" key="1">
    <source>
        <dbReference type="ARBA" id="ARBA00004370"/>
    </source>
</evidence>
<dbReference type="OrthoDB" id="408954at2759"/>
<dbReference type="GO" id="GO:0016020">
    <property type="term" value="C:membrane"/>
    <property type="evidence" value="ECO:0007669"/>
    <property type="project" value="UniProtKB-SubCell"/>
</dbReference>
<name>A0A162QQR0_9CRUS</name>
<organism evidence="7 8">
    <name type="scientific">Daphnia magna</name>
    <dbReference type="NCBI Taxonomy" id="35525"/>
    <lineage>
        <taxon>Eukaryota</taxon>
        <taxon>Metazoa</taxon>
        <taxon>Ecdysozoa</taxon>
        <taxon>Arthropoda</taxon>
        <taxon>Crustacea</taxon>
        <taxon>Branchiopoda</taxon>
        <taxon>Diplostraca</taxon>
        <taxon>Cladocera</taxon>
        <taxon>Anomopoda</taxon>
        <taxon>Daphniidae</taxon>
        <taxon>Daphnia</taxon>
    </lineage>
</organism>
<proteinExistence type="predicted"/>
<feature type="transmembrane region" description="Helical" evidence="5">
    <location>
        <begin position="154"/>
        <end position="175"/>
    </location>
</feature>
<comment type="subcellular location">
    <subcellularLocation>
        <location evidence="1">Membrane</location>
    </subcellularLocation>
</comment>
<comment type="caution">
    <text evidence="7">The sequence shown here is derived from an EMBL/GenBank/DDBJ whole genome shotgun (WGS) entry which is preliminary data.</text>
</comment>
<protein>
    <submittedName>
        <fullName evidence="7">Fatty acid hydroxylase domain-containing protein 2</fullName>
    </submittedName>
</protein>
<keyword evidence="2 5" id="KW-0812">Transmembrane</keyword>
<evidence type="ECO:0000256" key="2">
    <source>
        <dbReference type="ARBA" id="ARBA00022692"/>
    </source>
</evidence>
<feature type="domain" description="Fatty acid hydroxylase" evidence="6">
    <location>
        <begin position="163"/>
        <end position="286"/>
    </location>
</feature>
<keyword evidence="4 5" id="KW-0472">Membrane</keyword>
<feature type="transmembrane region" description="Helical" evidence="5">
    <location>
        <begin position="119"/>
        <end position="142"/>
    </location>
</feature>
<keyword evidence="8" id="KW-1185">Reference proteome</keyword>
<accession>A0A162QQR0</accession>
<dbReference type="InterPro" id="IPR006694">
    <property type="entry name" value="Fatty_acid_hydroxylase"/>
</dbReference>
<reference evidence="7 8" key="1">
    <citation type="submission" date="2016-03" db="EMBL/GenBank/DDBJ databases">
        <title>EvidentialGene: Evidence-directed Construction of Genes on Genomes.</title>
        <authorList>
            <person name="Gilbert D.G."/>
            <person name="Choi J.-H."/>
            <person name="Mockaitis K."/>
            <person name="Colbourne J."/>
            <person name="Pfrender M."/>
        </authorList>
    </citation>
    <scope>NUCLEOTIDE SEQUENCE [LARGE SCALE GENOMIC DNA]</scope>
    <source>
        <strain evidence="7 8">Xinb3</strain>
        <tissue evidence="7">Complete organism</tissue>
    </source>
</reference>
<dbReference type="EMBL" id="LRGB01000311">
    <property type="protein sequence ID" value="KZS19877.1"/>
    <property type="molecule type" value="Genomic_DNA"/>
</dbReference>
<dbReference type="GO" id="GO:0008610">
    <property type="term" value="P:lipid biosynthetic process"/>
    <property type="evidence" value="ECO:0007669"/>
    <property type="project" value="InterPro"/>
</dbReference>
<dbReference type="GO" id="GO:0005506">
    <property type="term" value="F:iron ion binding"/>
    <property type="evidence" value="ECO:0007669"/>
    <property type="project" value="InterPro"/>
</dbReference>
<dbReference type="PANTHER" id="PTHR11863">
    <property type="entry name" value="STEROL DESATURASE"/>
    <property type="match status" value="1"/>
</dbReference>
<dbReference type="InterPro" id="IPR050307">
    <property type="entry name" value="Sterol_Desaturase_Related"/>
</dbReference>
<evidence type="ECO:0000313" key="8">
    <source>
        <dbReference type="Proteomes" id="UP000076858"/>
    </source>
</evidence>
<dbReference type="GO" id="GO:0016491">
    <property type="term" value="F:oxidoreductase activity"/>
    <property type="evidence" value="ECO:0007669"/>
    <property type="project" value="InterPro"/>
</dbReference>
<dbReference type="STRING" id="35525.A0A162QQR0"/>
<evidence type="ECO:0000256" key="4">
    <source>
        <dbReference type="ARBA" id="ARBA00023136"/>
    </source>
</evidence>
<evidence type="ECO:0000256" key="3">
    <source>
        <dbReference type="ARBA" id="ARBA00022989"/>
    </source>
</evidence>
<gene>
    <name evidence="7" type="ORF">APZ42_013660</name>
</gene>